<proteinExistence type="predicted"/>
<reference evidence="3" key="1">
    <citation type="journal article" date="2020" name="Stud. Mycol.">
        <title>101 Dothideomycetes genomes: a test case for predicting lifestyles and emergence of pathogens.</title>
        <authorList>
            <person name="Haridas S."/>
            <person name="Albert R."/>
            <person name="Binder M."/>
            <person name="Bloem J."/>
            <person name="Labutti K."/>
            <person name="Salamov A."/>
            <person name="Andreopoulos B."/>
            <person name="Baker S."/>
            <person name="Barry K."/>
            <person name="Bills G."/>
            <person name="Bluhm B."/>
            <person name="Cannon C."/>
            <person name="Castanera R."/>
            <person name="Culley D."/>
            <person name="Daum C."/>
            <person name="Ezra D."/>
            <person name="Gonzalez J."/>
            <person name="Henrissat B."/>
            <person name="Kuo A."/>
            <person name="Liang C."/>
            <person name="Lipzen A."/>
            <person name="Lutzoni F."/>
            <person name="Magnuson J."/>
            <person name="Mondo S."/>
            <person name="Nolan M."/>
            <person name="Ohm R."/>
            <person name="Pangilinan J."/>
            <person name="Park H.-J."/>
            <person name="Ramirez L."/>
            <person name="Alfaro M."/>
            <person name="Sun H."/>
            <person name="Tritt A."/>
            <person name="Yoshinaga Y."/>
            <person name="Zwiers L.-H."/>
            <person name="Turgeon B."/>
            <person name="Goodwin S."/>
            <person name="Spatafora J."/>
            <person name="Crous P."/>
            <person name="Grigoriev I."/>
        </authorList>
    </citation>
    <scope>NUCLEOTIDE SEQUENCE</scope>
    <source>
        <strain evidence="3">CBS 116435</strain>
    </source>
</reference>
<protein>
    <recommendedName>
        <fullName evidence="2">Luciferase domain-containing protein</fullName>
    </recommendedName>
</protein>
<evidence type="ECO:0000256" key="1">
    <source>
        <dbReference type="SAM" id="MobiDB-lite"/>
    </source>
</evidence>
<sequence length="232" mass="25703">MLAGASISAFSTAWVYWDFSDWKAFGTGGTPPTWQGYWRMTKLRLLCAFSNDNLRDPSPLNKDKKSKSFLPSPLPVRQTPRPKMLARTMPQRQEPEPLDSTIRARLHDIPKKFVESRSDVLVLDLSKTEGRSTDAIYAKPSLPGRDASAKDRILGDEIAHVHPSENSLHVWLSEADAAEVTAKGWGERFPLGALGMCHAGWVMVYAPKSDADVDVIERIVKAGVAFLTGEIV</sequence>
<dbReference type="PANTHER" id="PTHR38695">
    <property type="entry name" value="AMINO ACID PERMEASE_ SLC12A DOMAIN-CONTAINING PROTEIN"/>
    <property type="match status" value="1"/>
</dbReference>
<dbReference type="PANTHER" id="PTHR38695:SF1">
    <property type="entry name" value="AMINO ACID PERMEASE_ SLC12A DOMAIN-CONTAINING PROTEIN"/>
    <property type="match status" value="1"/>
</dbReference>
<dbReference type="Pfam" id="PF17648">
    <property type="entry name" value="Luciferase"/>
    <property type="match status" value="1"/>
</dbReference>
<dbReference type="AlphaFoldDB" id="A0A9P4Q2Q7"/>
<evidence type="ECO:0000313" key="4">
    <source>
        <dbReference type="Proteomes" id="UP000799441"/>
    </source>
</evidence>
<comment type="caution">
    <text evidence="3">The sequence shown here is derived from an EMBL/GenBank/DDBJ whole genome shotgun (WGS) entry which is preliminary data.</text>
</comment>
<keyword evidence="4" id="KW-1185">Reference proteome</keyword>
<feature type="region of interest" description="Disordered" evidence="1">
    <location>
        <begin position="56"/>
        <end position="96"/>
    </location>
</feature>
<dbReference type="OrthoDB" id="5358398at2759"/>
<dbReference type="InterPro" id="IPR040841">
    <property type="entry name" value="Luciferase_dom"/>
</dbReference>
<organism evidence="3 4">
    <name type="scientific">Polychaeton citri CBS 116435</name>
    <dbReference type="NCBI Taxonomy" id="1314669"/>
    <lineage>
        <taxon>Eukaryota</taxon>
        <taxon>Fungi</taxon>
        <taxon>Dikarya</taxon>
        <taxon>Ascomycota</taxon>
        <taxon>Pezizomycotina</taxon>
        <taxon>Dothideomycetes</taxon>
        <taxon>Dothideomycetidae</taxon>
        <taxon>Capnodiales</taxon>
        <taxon>Capnodiaceae</taxon>
        <taxon>Polychaeton</taxon>
    </lineage>
</organism>
<evidence type="ECO:0000313" key="3">
    <source>
        <dbReference type="EMBL" id="KAF2718445.1"/>
    </source>
</evidence>
<dbReference type="EMBL" id="MU003824">
    <property type="protein sequence ID" value="KAF2718445.1"/>
    <property type="molecule type" value="Genomic_DNA"/>
</dbReference>
<evidence type="ECO:0000259" key="2">
    <source>
        <dbReference type="Pfam" id="PF17648"/>
    </source>
</evidence>
<dbReference type="InterPro" id="IPR048273">
    <property type="entry name" value="Luciferase"/>
</dbReference>
<name>A0A9P4Q2Q7_9PEZI</name>
<accession>A0A9P4Q2Q7</accession>
<gene>
    <name evidence="3" type="ORF">K431DRAFT_230797</name>
</gene>
<dbReference type="Proteomes" id="UP000799441">
    <property type="component" value="Unassembled WGS sequence"/>
</dbReference>
<feature type="domain" description="Luciferase" evidence="2">
    <location>
        <begin position="155"/>
        <end position="222"/>
    </location>
</feature>